<evidence type="ECO:0008006" key="3">
    <source>
        <dbReference type="Google" id="ProtNLM"/>
    </source>
</evidence>
<name>S0FS10_9BACT</name>
<keyword evidence="2" id="KW-1185">Reference proteome</keyword>
<accession>S0FS10</accession>
<dbReference type="AlphaFoldDB" id="S0FS10"/>
<dbReference type="EMBL" id="APJX01000012">
    <property type="protein sequence ID" value="EMS77858.1"/>
    <property type="molecule type" value="Genomic_DNA"/>
</dbReference>
<proteinExistence type="predicted"/>
<dbReference type="Proteomes" id="UP000014216">
    <property type="component" value="Unassembled WGS sequence"/>
</dbReference>
<sequence>MTKTITIHDELSIKWINQKAKQLNVNLEDLIVKLIHDQMKSDKNSIELTQYHDLDSLAGTWSKKEADEFLQTIDKFNQVDEGLWQ</sequence>
<evidence type="ECO:0000313" key="2">
    <source>
        <dbReference type="Proteomes" id="UP000014216"/>
    </source>
</evidence>
<gene>
    <name evidence="1" type="ORF">Dpo_12c01360</name>
</gene>
<dbReference type="OrthoDB" id="5420897at2"/>
<protein>
    <recommendedName>
        <fullName evidence="3">Antitoxin</fullName>
    </recommendedName>
</protein>
<comment type="caution">
    <text evidence="1">The sequence shown here is derived from an EMBL/GenBank/DDBJ whole genome shotgun (WGS) entry which is preliminary data.</text>
</comment>
<evidence type="ECO:0000313" key="1">
    <source>
        <dbReference type="EMBL" id="EMS77858.1"/>
    </source>
</evidence>
<reference evidence="1 2" key="1">
    <citation type="journal article" date="2013" name="Genome Announc.">
        <title>Draft Genome Sequence of Desulfotignum phosphitoxidans DSM 13687 Strain FiPS-3.</title>
        <authorList>
            <person name="Poehlein A."/>
            <person name="Daniel R."/>
            <person name="Simeonova D.D."/>
        </authorList>
    </citation>
    <scope>NUCLEOTIDE SEQUENCE [LARGE SCALE GENOMIC DNA]</scope>
    <source>
        <strain evidence="1 2">DSM 13687</strain>
    </source>
</reference>
<organism evidence="1 2">
    <name type="scientific">Desulfotignum phosphitoxidans DSM 13687</name>
    <dbReference type="NCBI Taxonomy" id="1286635"/>
    <lineage>
        <taxon>Bacteria</taxon>
        <taxon>Pseudomonadati</taxon>
        <taxon>Thermodesulfobacteriota</taxon>
        <taxon>Desulfobacteria</taxon>
        <taxon>Desulfobacterales</taxon>
        <taxon>Desulfobacteraceae</taxon>
        <taxon>Desulfotignum</taxon>
    </lineage>
</organism>
<dbReference type="RefSeq" id="WP_006968296.1">
    <property type="nucleotide sequence ID" value="NZ_APJX01000012.1"/>
</dbReference>